<evidence type="ECO:0000313" key="1">
    <source>
        <dbReference type="EMBL" id="MCD9638555.1"/>
    </source>
</evidence>
<gene>
    <name evidence="1" type="ORF">HAX54_022578</name>
</gene>
<sequence length="109" mass="12051">MKLNVKMNEQEGNKEKISNLKTCQRLNNARLRQSLCHIAKPTRQAPCHLAKPAGQASGHASRPCTFMAASRLAAKAHLCLSSSYPRYLVSRQQIEASRIGSDNTQITSM</sequence>
<reference evidence="1 2" key="1">
    <citation type="journal article" date="2021" name="BMC Genomics">
        <title>Datura genome reveals duplications of psychoactive alkaloid biosynthetic genes and high mutation rate following tissue culture.</title>
        <authorList>
            <person name="Rajewski A."/>
            <person name="Carter-House D."/>
            <person name="Stajich J."/>
            <person name="Litt A."/>
        </authorList>
    </citation>
    <scope>NUCLEOTIDE SEQUENCE [LARGE SCALE GENOMIC DNA]</scope>
    <source>
        <strain evidence="1">AR-01</strain>
    </source>
</reference>
<dbReference type="Proteomes" id="UP000823775">
    <property type="component" value="Unassembled WGS sequence"/>
</dbReference>
<accession>A0ABS8UUP8</accession>
<proteinExistence type="predicted"/>
<keyword evidence="2" id="KW-1185">Reference proteome</keyword>
<comment type="caution">
    <text evidence="1">The sequence shown here is derived from an EMBL/GenBank/DDBJ whole genome shotgun (WGS) entry which is preliminary data.</text>
</comment>
<protein>
    <submittedName>
        <fullName evidence="1">Uncharacterized protein</fullName>
    </submittedName>
</protein>
<dbReference type="EMBL" id="JACEIK010002726">
    <property type="protein sequence ID" value="MCD9638555.1"/>
    <property type="molecule type" value="Genomic_DNA"/>
</dbReference>
<name>A0ABS8UUP8_DATST</name>
<organism evidence="1 2">
    <name type="scientific">Datura stramonium</name>
    <name type="common">Jimsonweed</name>
    <name type="synonym">Common thornapple</name>
    <dbReference type="NCBI Taxonomy" id="4076"/>
    <lineage>
        <taxon>Eukaryota</taxon>
        <taxon>Viridiplantae</taxon>
        <taxon>Streptophyta</taxon>
        <taxon>Embryophyta</taxon>
        <taxon>Tracheophyta</taxon>
        <taxon>Spermatophyta</taxon>
        <taxon>Magnoliopsida</taxon>
        <taxon>eudicotyledons</taxon>
        <taxon>Gunneridae</taxon>
        <taxon>Pentapetalae</taxon>
        <taxon>asterids</taxon>
        <taxon>lamiids</taxon>
        <taxon>Solanales</taxon>
        <taxon>Solanaceae</taxon>
        <taxon>Solanoideae</taxon>
        <taxon>Datureae</taxon>
        <taxon>Datura</taxon>
    </lineage>
</organism>
<evidence type="ECO:0000313" key="2">
    <source>
        <dbReference type="Proteomes" id="UP000823775"/>
    </source>
</evidence>